<dbReference type="SUPFAM" id="SSF54427">
    <property type="entry name" value="NTF2-like"/>
    <property type="match status" value="1"/>
</dbReference>
<dbReference type="EMBL" id="DXAM01000138">
    <property type="protein sequence ID" value="HJA05118.1"/>
    <property type="molecule type" value="Genomic_DNA"/>
</dbReference>
<gene>
    <name evidence="1" type="ORF">H9800_09715</name>
</gene>
<dbReference type="Gene3D" id="3.10.450.50">
    <property type="match status" value="1"/>
</dbReference>
<dbReference type="InterPro" id="IPR032710">
    <property type="entry name" value="NTF2-like_dom_sf"/>
</dbReference>
<accession>A0A9D2KJ85</accession>
<dbReference type="Proteomes" id="UP000824220">
    <property type="component" value="Unassembled WGS sequence"/>
</dbReference>
<reference evidence="1" key="1">
    <citation type="journal article" date="2021" name="PeerJ">
        <title>Extensive microbial diversity within the chicken gut microbiome revealed by metagenomics and culture.</title>
        <authorList>
            <person name="Gilroy R."/>
            <person name="Ravi A."/>
            <person name="Getino M."/>
            <person name="Pursley I."/>
            <person name="Horton D.L."/>
            <person name="Alikhan N.F."/>
            <person name="Baker D."/>
            <person name="Gharbi K."/>
            <person name="Hall N."/>
            <person name="Watson M."/>
            <person name="Adriaenssens E.M."/>
            <person name="Foster-Nyarko E."/>
            <person name="Jarju S."/>
            <person name="Secka A."/>
            <person name="Antonio M."/>
            <person name="Oren A."/>
            <person name="Chaudhuri R.R."/>
            <person name="La Ragione R."/>
            <person name="Hildebrand F."/>
            <person name="Pallen M.J."/>
        </authorList>
    </citation>
    <scope>NUCLEOTIDE SEQUENCE</scope>
    <source>
        <strain evidence="1">ChiHjej8B7-3636</strain>
    </source>
</reference>
<proteinExistence type="predicted"/>
<name>A0A9D2KJ85_9MICO</name>
<reference evidence="1" key="2">
    <citation type="submission" date="2021-04" db="EMBL/GenBank/DDBJ databases">
        <authorList>
            <person name="Gilroy R."/>
        </authorList>
    </citation>
    <scope>NUCLEOTIDE SEQUENCE</scope>
    <source>
        <strain evidence="1">ChiHjej8B7-3636</strain>
    </source>
</reference>
<protein>
    <recommendedName>
        <fullName evidence="3">SnoaL-like domain-containing protein</fullName>
    </recommendedName>
</protein>
<evidence type="ECO:0000313" key="2">
    <source>
        <dbReference type="Proteomes" id="UP000824220"/>
    </source>
</evidence>
<comment type="caution">
    <text evidence="1">The sequence shown here is derived from an EMBL/GenBank/DDBJ whole genome shotgun (WGS) entry which is preliminary data.</text>
</comment>
<evidence type="ECO:0000313" key="1">
    <source>
        <dbReference type="EMBL" id="HJA05118.1"/>
    </source>
</evidence>
<evidence type="ECO:0008006" key="3">
    <source>
        <dbReference type="Google" id="ProtNLM"/>
    </source>
</evidence>
<sequence>MDISLPTDCGNAPRIAIVSDFVADWARGDASAVSEQLAPDATWTLVGGAAFTRGEAASRTGPGFAPDRLVMSSVITHGRLASADGFVEVGSSRTHFSFALRFASTSKTAKIRDVRAYLIAAD</sequence>
<organism evidence="1 2">
    <name type="scientific">Candidatus Microbacterium stercoravium</name>
    <dbReference type="NCBI Taxonomy" id="2838697"/>
    <lineage>
        <taxon>Bacteria</taxon>
        <taxon>Bacillati</taxon>
        <taxon>Actinomycetota</taxon>
        <taxon>Actinomycetes</taxon>
        <taxon>Micrococcales</taxon>
        <taxon>Microbacteriaceae</taxon>
        <taxon>Microbacterium</taxon>
    </lineage>
</organism>
<dbReference type="AlphaFoldDB" id="A0A9D2KJ85"/>